<sequence length="290" mass="33734">MSDPLVSVVIPCYNHESFVQDCIQSVVDQTYQNIELIIIDDGSKDNSVAKIKEMISICEARFTRFEFRHRSNKGLSATLNEALEWSKGDFFETLASDDNILVDKISFQVDFFKKNLNIVALFGNVNLIDNNNIIIKTENFPSRYYSFESIFLNKHHINASTQMIKMAALKAVGGFKNGITIEDLYMWLKLSQKGDIFVHNKVLSNYRLHDNNSIKKGEFIYKGTLDVIHEYYRHPLYLKALKKIIWTYAISLALTEKRKSLSFLKVLIGNKTLDLFTKDFLRFIRNYYFK</sequence>
<dbReference type="Gene3D" id="3.90.550.10">
    <property type="entry name" value="Spore Coat Polysaccharide Biosynthesis Protein SpsA, Chain A"/>
    <property type="match status" value="1"/>
</dbReference>
<dbReference type="PANTHER" id="PTHR22916:SF3">
    <property type="entry name" value="UDP-GLCNAC:BETAGAL BETA-1,3-N-ACETYLGLUCOSAMINYLTRANSFERASE-LIKE PROTEIN 1"/>
    <property type="match status" value="1"/>
</dbReference>
<dbReference type="EMBL" id="KC526919">
    <property type="protein sequence ID" value="AHB32860.1"/>
    <property type="molecule type" value="Genomic_DNA"/>
</dbReference>
<dbReference type="SUPFAM" id="SSF53448">
    <property type="entry name" value="Nucleotide-diphospho-sugar transferases"/>
    <property type="match status" value="1"/>
</dbReference>
<dbReference type="GO" id="GO:0016758">
    <property type="term" value="F:hexosyltransferase activity"/>
    <property type="evidence" value="ECO:0007669"/>
    <property type="project" value="UniProtKB-ARBA"/>
</dbReference>
<dbReference type="CDD" id="cd00761">
    <property type="entry name" value="Glyco_tranf_GTA_type"/>
    <property type="match status" value="1"/>
</dbReference>
<dbReference type="Pfam" id="PF00535">
    <property type="entry name" value="Glycos_transf_2"/>
    <property type="match status" value="1"/>
</dbReference>
<gene>
    <name evidence="1" type="primary">gtr122</name>
</gene>
<organism evidence="1">
    <name type="scientific">Acinetobacter baumannii</name>
    <dbReference type="NCBI Taxonomy" id="470"/>
    <lineage>
        <taxon>Bacteria</taxon>
        <taxon>Pseudomonadati</taxon>
        <taxon>Pseudomonadota</taxon>
        <taxon>Gammaproteobacteria</taxon>
        <taxon>Moraxellales</taxon>
        <taxon>Moraxellaceae</taxon>
        <taxon>Acinetobacter</taxon>
        <taxon>Acinetobacter calcoaceticus/baumannii complex</taxon>
    </lineage>
</organism>
<reference evidence="1" key="2">
    <citation type="journal article" date="2017" name="Microbiology">
        <title>The KL24 gene cluster and a genomic island encoding a Wzy polymerase contribute genes needed for synthesis of the K24 capsular polysaccharide by the multiply antibiotic resistant Acinetobacter baumannii isolate RCH51.</title>
        <authorList>
            <person name="Kenyon J.J."/>
            <person name="Kasimova A.A."/>
            <person name="Shneider M.M."/>
            <person name="Shashkov A.S."/>
            <person name="Arbatsky N.P."/>
            <person name="Popova A.V."/>
            <person name="Miroshnikov K.A."/>
            <person name="Hall R.M."/>
            <person name="Knirel Y.A."/>
        </authorList>
    </citation>
    <scope>NUCLEOTIDE SEQUENCE</scope>
    <source>
        <strain evidence="1">LUH5552</strain>
    </source>
</reference>
<dbReference type="RefSeq" id="WP_114182670.1">
    <property type="nucleotide sequence ID" value="NZ_CP042556.1"/>
</dbReference>
<dbReference type="InterPro" id="IPR001173">
    <property type="entry name" value="Glyco_trans_2-like"/>
</dbReference>
<dbReference type="AlphaFoldDB" id="V5RDP1"/>
<name>V5RDP1_ACIBA</name>
<dbReference type="InterPro" id="IPR029044">
    <property type="entry name" value="Nucleotide-diphossugar_trans"/>
</dbReference>
<proteinExistence type="predicted"/>
<evidence type="ECO:0000313" key="1">
    <source>
        <dbReference type="EMBL" id="AHB32860.1"/>
    </source>
</evidence>
<reference evidence="1" key="1">
    <citation type="journal article" date="2013" name="PLoS ONE">
        <title>Diversity in the major polysaccharide antigen of Acinetobacter baumannii assessed by DNA sequencing, and development of a molecular serotyping scheme.</title>
        <authorList>
            <person name="Hu D."/>
            <person name="Liu B."/>
            <person name="Dijkshoorn L."/>
            <person name="Wang L."/>
            <person name="Reeves P.R."/>
        </authorList>
    </citation>
    <scope>NUCLEOTIDE SEQUENCE</scope>
    <source>
        <strain evidence="1">LUH5552</strain>
    </source>
</reference>
<protein>
    <submittedName>
        <fullName evidence="1">Gtr122</fullName>
    </submittedName>
</protein>
<accession>V5RDP1</accession>
<dbReference type="PANTHER" id="PTHR22916">
    <property type="entry name" value="GLYCOSYLTRANSFERASE"/>
    <property type="match status" value="1"/>
</dbReference>